<organism evidence="2 3">
    <name type="scientific">Ustilago hordei</name>
    <name type="common">Barley covered smut fungus</name>
    <dbReference type="NCBI Taxonomy" id="120017"/>
    <lineage>
        <taxon>Eukaryota</taxon>
        <taxon>Fungi</taxon>
        <taxon>Dikarya</taxon>
        <taxon>Basidiomycota</taxon>
        <taxon>Ustilaginomycotina</taxon>
        <taxon>Ustilaginomycetes</taxon>
        <taxon>Ustilaginales</taxon>
        <taxon>Ustilaginaceae</taxon>
        <taxon>Ustilago</taxon>
    </lineage>
</organism>
<keyword evidence="3" id="KW-1185">Reference proteome</keyword>
<evidence type="ECO:0000256" key="1">
    <source>
        <dbReference type="SAM" id="MobiDB-lite"/>
    </source>
</evidence>
<accession>I2FWF1</accession>
<protein>
    <submittedName>
        <fullName evidence="2">Uncharacterized protein</fullName>
    </submittedName>
</protein>
<comment type="caution">
    <text evidence="2">The sequence shown here is derived from an EMBL/GenBank/DDBJ whole genome shotgun (WGS) entry which is preliminary data.</text>
</comment>
<dbReference type="Proteomes" id="UP000006174">
    <property type="component" value="Unassembled WGS sequence"/>
</dbReference>
<dbReference type="HOGENOM" id="CLU_2225166_0_0_1"/>
<feature type="compositionally biased region" description="Polar residues" evidence="1">
    <location>
        <begin position="24"/>
        <end position="36"/>
    </location>
</feature>
<name>I2FWF1_USTHO</name>
<evidence type="ECO:0000313" key="3">
    <source>
        <dbReference type="Proteomes" id="UP000006174"/>
    </source>
</evidence>
<reference evidence="2 3" key="1">
    <citation type="journal article" date="2012" name="Plant Cell">
        <title>Genome comparison of barley and maize smut fungi reveals targeted loss of RNA silencing components and species-specific presence of transposable elements.</title>
        <authorList>
            <person name="Laurie J.D."/>
            <person name="Ali S."/>
            <person name="Linning R."/>
            <person name="Mannhaupt G."/>
            <person name="Wong P."/>
            <person name="Gueldener U."/>
            <person name="Muensterkoetter M."/>
            <person name="Moore R."/>
            <person name="Kahmann R."/>
            <person name="Bakkeren G."/>
            <person name="Schirawski J."/>
        </authorList>
    </citation>
    <scope>NUCLEOTIDE SEQUENCE [LARGE SCALE GENOMIC DNA]</scope>
    <source>
        <strain evidence="3">Uh4875-4</strain>
    </source>
</reference>
<sequence>MAVVAKAMVPHVSSSETEAAGKPSTLTGCKLSSSPQVGDALPRTTRPASPTVKLQYGHFDFQAFALTKGEMRCCCNVADWSWQGESAVLDYDVRRRSSRASIENLC</sequence>
<evidence type="ECO:0000313" key="2">
    <source>
        <dbReference type="EMBL" id="CCF51244.1"/>
    </source>
</evidence>
<gene>
    <name evidence="2" type="ORF">UHOR_01149</name>
</gene>
<dbReference type="AlphaFoldDB" id="I2FWF1"/>
<dbReference type="EMBL" id="CAGI01000162">
    <property type="protein sequence ID" value="CCF51244.1"/>
    <property type="molecule type" value="Genomic_DNA"/>
</dbReference>
<feature type="region of interest" description="Disordered" evidence="1">
    <location>
        <begin position="1"/>
        <end position="48"/>
    </location>
</feature>
<proteinExistence type="predicted"/>